<feature type="binding site" evidence="20">
    <location>
        <position position="367"/>
    </location>
    <ligand>
        <name>UDP-N-acetyl-alpha-D-glucosamine</name>
        <dbReference type="ChEBI" id="CHEBI:57705"/>
    </ligand>
</feature>
<dbReference type="HAMAP" id="MF_01631">
    <property type="entry name" value="GlmU"/>
    <property type="match status" value="1"/>
</dbReference>
<dbReference type="Pfam" id="PF00132">
    <property type="entry name" value="Hexapep"/>
    <property type="match status" value="1"/>
</dbReference>
<evidence type="ECO:0000256" key="8">
    <source>
        <dbReference type="ARBA" id="ARBA00022695"/>
    </source>
</evidence>
<dbReference type="EC" id="2.7.7.23" evidence="20"/>
<dbReference type="GO" id="GO:0003977">
    <property type="term" value="F:UDP-N-acetylglucosamine diphosphorylase activity"/>
    <property type="evidence" value="ECO:0007669"/>
    <property type="project" value="UniProtKB-UniRule"/>
</dbReference>
<comment type="caution">
    <text evidence="20">Lacks conserved residue(s) required for the propagation of feature annotation.</text>
</comment>
<evidence type="ECO:0000256" key="6">
    <source>
        <dbReference type="ARBA" id="ARBA00022490"/>
    </source>
</evidence>
<keyword evidence="15 20" id="KW-0012">Acyltransferase</keyword>
<dbReference type="GO" id="GO:0000902">
    <property type="term" value="P:cell morphogenesis"/>
    <property type="evidence" value="ECO:0007669"/>
    <property type="project" value="UniProtKB-UniRule"/>
</dbReference>
<keyword evidence="11 20" id="KW-0460">Magnesium</keyword>
<keyword evidence="9 20" id="KW-0479">Metal-binding</keyword>
<dbReference type="GO" id="GO:0008360">
    <property type="term" value="P:regulation of cell shape"/>
    <property type="evidence" value="ECO:0007669"/>
    <property type="project" value="UniProtKB-KW"/>
</dbReference>
<evidence type="ECO:0000256" key="5">
    <source>
        <dbReference type="ARBA" id="ARBA00007947"/>
    </source>
</evidence>
<evidence type="ECO:0000256" key="19">
    <source>
        <dbReference type="ARBA" id="ARBA00049628"/>
    </source>
</evidence>
<comment type="pathway">
    <text evidence="2 20">Nucleotide-sugar biosynthesis; UDP-N-acetyl-alpha-D-glucosamine biosynthesis; N-acetyl-alpha-D-glucosamine 1-phosphate from alpha-D-glucosamine 6-phosphate (route II): step 2/2.</text>
</comment>
<dbReference type="GO" id="GO:0000287">
    <property type="term" value="F:magnesium ion binding"/>
    <property type="evidence" value="ECO:0007669"/>
    <property type="project" value="UniProtKB-UniRule"/>
</dbReference>
<evidence type="ECO:0000256" key="2">
    <source>
        <dbReference type="ARBA" id="ARBA00005166"/>
    </source>
</evidence>
<keyword evidence="16 20" id="KW-0961">Cell wall biogenesis/degradation</keyword>
<dbReference type="GO" id="GO:0006048">
    <property type="term" value="P:UDP-N-acetylglucosamine biosynthetic process"/>
    <property type="evidence" value="ECO:0007669"/>
    <property type="project" value="UniProtKB-UniPathway"/>
</dbReference>
<dbReference type="UniPathway" id="UPA00113">
    <property type="reaction ID" value="UER00532"/>
</dbReference>
<evidence type="ECO:0000313" key="23">
    <source>
        <dbReference type="EMBL" id="OFW57730.1"/>
    </source>
</evidence>
<reference evidence="23 24" key="1">
    <citation type="journal article" date="2016" name="Nat. Commun.">
        <title>Thousands of microbial genomes shed light on interconnected biogeochemical processes in an aquifer system.</title>
        <authorList>
            <person name="Anantharaman K."/>
            <person name="Brown C.T."/>
            <person name="Hug L.A."/>
            <person name="Sharon I."/>
            <person name="Castelle C.J."/>
            <person name="Probst A.J."/>
            <person name="Thomas B.C."/>
            <person name="Singh A."/>
            <person name="Wilkins M.J."/>
            <person name="Karaoz U."/>
            <person name="Brodie E.L."/>
            <person name="Williams K.H."/>
            <person name="Hubbard S.S."/>
            <person name="Banfield J.F."/>
        </authorList>
    </citation>
    <scope>NUCLEOTIDE SEQUENCE [LARGE SCALE GENOMIC DNA]</scope>
</reference>
<dbReference type="InterPro" id="IPR011004">
    <property type="entry name" value="Trimer_LpxA-like_sf"/>
</dbReference>
<dbReference type="PANTHER" id="PTHR43584">
    <property type="entry name" value="NUCLEOTIDYL TRANSFERASE"/>
    <property type="match status" value="1"/>
</dbReference>
<evidence type="ECO:0000256" key="13">
    <source>
        <dbReference type="ARBA" id="ARBA00022984"/>
    </source>
</evidence>
<feature type="binding site" evidence="20">
    <location>
        <position position="104"/>
    </location>
    <ligand>
        <name>Mg(2+)</name>
        <dbReference type="ChEBI" id="CHEBI:18420"/>
    </ligand>
</feature>
<dbReference type="GO" id="GO:0009245">
    <property type="term" value="P:lipid A biosynthetic process"/>
    <property type="evidence" value="ECO:0007669"/>
    <property type="project" value="UniProtKB-UniRule"/>
</dbReference>
<dbReference type="SUPFAM" id="SSF53448">
    <property type="entry name" value="Nucleotide-diphospho-sugar transferases"/>
    <property type="match status" value="1"/>
</dbReference>
<comment type="pathway">
    <text evidence="3 20">Nucleotide-sugar biosynthesis; UDP-N-acetyl-alpha-D-glucosamine biosynthesis; UDP-N-acetyl-alpha-D-glucosamine from N-acetyl-alpha-D-glucosamine 1-phosphate: step 1/1.</text>
</comment>
<dbReference type="NCBIfam" id="NF010934">
    <property type="entry name" value="PRK14354.1"/>
    <property type="match status" value="1"/>
</dbReference>
<evidence type="ECO:0000256" key="12">
    <source>
        <dbReference type="ARBA" id="ARBA00022960"/>
    </source>
</evidence>
<dbReference type="GO" id="GO:0019134">
    <property type="term" value="F:glucosamine-1-phosphate N-acetyltransferase activity"/>
    <property type="evidence" value="ECO:0007669"/>
    <property type="project" value="UniProtKB-UniRule"/>
</dbReference>
<evidence type="ECO:0000256" key="9">
    <source>
        <dbReference type="ARBA" id="ARBA00022723"/>
    </source>
</evidence>
<feature type="binding site" evidence="20">
    <location>
        <position position="334"/>
    </location>
    <ligand>
        <name>UDP-N-acetyl-alpha-D-glucosamine</name>
        <dbReference type="ChEBI" id="CHEBI:57705"/>
    </ligand>
</feature>
<feature type="region of interest" description="Linker" evidence="20">
    <location>
        <begin position="232"/>
        <end position="252"/>
    </location>
</feature>
<feature type="binding site" evidence="20">
    <location>
        <position position="406"/>
    </location>
    <ligand>
        <name>acetyl-CoA</name>
        <dbReference type="ChEBI" id="CHEBI:57288"/>
    </ligand>
</feature>
<keyword evidence="13 20" id="KW-0573">Peptidoglycan synthesis</keyword>
<keyword evidence="7 20" id="KW-0808">Transferase</keyword>
<sequence length="464" mass="49838">MSLSALVLAAGEGTRMKSRRPKVMHTICGKTMISWVLDTLHELQDQGMIDAIRVVIGSGVEAVSQEIADRGSCIIQEERKGTGHAVMVAAPEIDEDELLVLTGDCPLIAAATISKLYDVHRMEGAAVTLLGTYLSDPTGYGRILRGEGGGILRIVEETEAFPEELSIGEVNTSTYIFNWKALKPALNNLNADNSKGEYFLTDVLELLIKKGERVAAYITEDDVETLGINSREHLAMAEAVMRDRINSGWMERGVTMEDPSSVYIGAEVKIGMDTVLKPFVILEGKTRIGEECVIGPGARIRNSEIHDGVVIEQATVRECELEDGVTVGPYASLRPGSRLLAGSKVGTFVETKKTIVGKGSKVPHLSYMGDAEIGDGVNVGAGSITCNYDGAHKYATVIEEGAFIGSDTMFIAPVRIGKGAVTAAGSAISKDVPDGALGVERGEQKNIPGWKKKSKRREDKEDQS</sequence>
<feature type="binding site" evidence="20">
    <location>
        <begin position="81"/>
        <end position="82"/>
    </location>
    <ligand>
        <name>UDP-N-acetyl-alpha-D-glucosamine</name>
        <dbReference type="ChEBI" id="CHEBI:57705"/>
    </ligand>
</feature>
<protein>
    <recommendedName>
        <fullName evidence="20">Bifunctional protein GlmU</fullName>
    </recommendedName>
    <domain>
        <recommendedName>
            <fullName evidence="20">UDP-N-acetylglucosamine pyrophosphorylase</fullName>
            <ecNumber evidence="20">2.7.7.23</ecNumber>
        </recommendedName>
        <alternativeName>
            <fullName evidence="20">N-acetylglucosamine-1-phosphate uridyltransferase</fullName>
        </alternativeName>
    </domain>
    <domain>
        <recommendedName>
            <fullName evidence="20">Glucosamine-1-phosphate N-acetyltransferase</fullName>
            <ecNumber evidence="20">2.3.1.157</ecNumber>
        </recommendedName>
    </domain>
</protein>
<dbReference type="InterPro" id="IPR050065">
    <property type="entry name" value="GlmU-like"/>
</dbReference>
<dbReference type="NCBIfam" id="TIGR01173">
    <property type="entry name" value="glmU"/>
    <property type="match status" value="1"/>
</dbReference>
<feature type="binding site" evidence="20">
    <location>
        <begin position="387"/>
        <end position="388"/>
    </location>
    <ligand>
        <name>acetyl-CoA</name>
        <dbReference type="ChEBI" id="CHEBI:57288"/>
    </ligand>
</feature>
<feature type="binding site" evidence="20">
    <location>
        <position position="76"/>
    </location>
    <ligand>
        <name>UDP-N-acetyl-alpha-D-glucosamine</name>
        <dbReference type="ChEBI" id="CHEBI:57705"/>
    </ligand>
</feature>
<evidence type="ECO:0000256" key="20">
    <source>
        <dbReference type="HAMAP-Rule" id="MF_01631"/>
    </source>
</evidence>
<dbReference type="Proteomes" id="UP000177876">
    <property type="component" value="Unassembled WGS sequence"/>
</dbReference>
<feature type="binding site" evidence="20">
    <location>
        <begin position="8"/>
        <end position="11"/>
    </location>
    <ligand>
        <name>UDP-N-acetyl-alpha-D-glucosamine</name>
        <dbReference type="ChEBI" id="CHEBI:57705"/>
    </ligand>
</feature>
<comment type="catalytic activity">
    <reaction evidence="17 20">
        <text>alpha-D-glucosamine 1-phosphate + acetyl-CoA = N-acetyl-alpha-D-glucosamine 1-phosphate + CoA + H(+)</text>
        <dbReference type="Rhea" id="RHEA:13725"/>
        <dbReference type="ChEBI" id="CHEBI:15378"/>
        <dbReference type="ChEBI" id="CHEBI:57287"/>
        <dbReference type="ChEBI" id="CHEBI:57288"/>
        <dbReference type="ChEBI" id="CHEBI:57776"/>
        <dbReference type="ChEBI" id="CHEBI:58516"/>
        <dbReference type="EC" id="2.3.1.157"/>
    </reaction>
</comment>
<keyword evidence="12 20" id="KW-0133">Cell shape</keyword>
<dbReference type="Pfam" id="PF00483">
    <property type="entry name" value="NTP_transferase"/>
    <property type="match status" value="1"/>
</dbReference>
<dbReference type="CDD" id="cd02540">
    <property type="entry name" value="GT2_GlmU_N_bac"/>
    <property type="match status" value="1"/>
</dbReference>
<dbReference type="GO" id="GO:0009252">
    <property type="term" value="P:peptidoglycan biosynthetic process"/>
    <property type="evidence" value="ECO:0007669"/>
    <property type="project" value="UniProtKB-UniRule"/>
</dbReference>
<feature type="active site" description="Proton acceptor" evidence="20">
    <location>
        <position position="364"/>
    </location>
</feature>
<dbReference type="EMBL" id="MELK01000030">
    <property type="protein sequence ID" value="OFW57730.1"/>
    <property type="molecule type" value="Genomic_DNA"/>
</dbReference>
<comment type="cofactor">
    <cofactor evidence="20">
        <name>Mg(2+)</name>
        <dbReference type="ChEBI" id="CHEBI:18420"/>
    </cofactor>
    <text evidence="20">Binds 1 Mg(2+) ion per subunit.</text>
</comment>
<evidence type="ECO:0000256" key="14">
    <source>
        <dbReference type="ARBA" id="ARBA00023268"/>
    </source>
</evidence>
<evidence type="ECO:0000256" key="17">
    <source>
        <dbReference type="ARBA" id="ARBA00048247"/>
    </source>
</evidence>
<dbReference type="Gene3D" id="3.90.550.10">
    <property type="entry name" value="Spore Coat Polysaccharide Biosynthesis Protein SpsA, Chain A"/>
    <property type="match status" value="1"/>
</dbReference>
<feature type="binding site" evidence="20">
    <location>
        <position position="171"/>
    </location>
    <ligand>
        <name>UDP-N-acetyl-alpha-D-glucosamine</name>
        <dbReference type="ChEBI" id="CHEBI:57705"/>
    </ligand>
</feature>
<dbReference type="SUPFAM" id="SSF51161">
    <property type="entry name" value="Trimeric LpxA-like enzymes"/>
    <property type="match status" value="1"/>
</dbReference>
<evidence type="ECO:0000256" key="7">
    <source>
        <dbReference type="ARBA" id="ARBA00022679"/>
    </source>
</evidence>
<comment type="subunit">
    <text evidence="20">Homotrimer.</text>
</comment>
<comment type="subcellular location">
    <subcellularLocation>
        <location evidence="1 20">Cytoplasm</location>
    </subcellularLocation>
</comment>
<feature type="binding site" evidence="20">
    <location>
        <position position="22"/>
    </location>
    <ligand>
        <name>UDP-N-acetyl-alpha-D-glucosamine</name>
        <dbReference type="ChEBI" id="CHEBI:57705"/>
    </ligand>
</feature>
<comment type="catalytic activity">
    <reaction evidence="18 20">
        <text>N-acetyl-alpha-D-glucosamine 1-phosphate + UTP + H(+) = UDP-N-acetyl-alpha-D-glucosamine + diphosphate</text>
        <dbReference type="Rhea" id="RHEA:13509"/>
        <dbReference type="ChEBI" id="CHEBI:15378"/>
        <dbReference type="ChEBI" id="CHEBI:33019"/>
        <dbReference type="ChEBI" id="CHEBI:46398"/>
        <dbReference type="ChEBI" id="CHEBI:57705"/>
        <dbReference type="ChEBI" id="CHEBI:57776"/>
        <dbReference type="EC" id="2.7.7.23"/>
    </reaction>
</comment>
<evidence type="ECO:0000256" key="16">
    <source>
        <dbReference type="ARBA" id="ARBA00023316"/>
    </source>
</evidence>
<comment type="function">
    <text evidence="19 20">Catalyzes the last two sequential reactions in the de novo biosynthetic pathway for UDP-N-acetylglucosamine (UDP-GlcNAc). The C-terminal domain catalyzes the transfer of acetyl group from acetyl coenzyme A to glucosamine-1-phosphate (GlcN-1-P) to produce N-acetylglucosamine-1-phosphate (GlcNAc-1-P), which is converted into UDP-GlcNAc by the transfer of uridine 5-monophosphate (from uridine 5-triphosphate), a reaction catalyzed by the N-terminal domain.</text>
</comment>
<feature type="binding site" evidence="20">
    <location>
        <position position="381"/>
    </location>
    <ligand>
        <name>acetyl-CoA</name>
        <dbReference type="ChEBI" id="CHEBI:57288"/>
    </ligand>
</feature>
<comment type="similarity">
    <text evidence="5 20">In the N-terminal section; belongs to the N-acetylglucosamine-1-phosphate uridyltransferase family.</text>
</comment>
<evidence type="ECO:0000256" key="21">
    <source>
        <dbReference type="SAM" id="MobiDB-lite"/>
    </source>
</evidence>
<dbReference type="STRING" id="1797197.A2Y75_08310"/>
<dbReference type="CDD" id="cd03353">
    <property type="entry name" value="LbH_GlmU_C"/>
    <property type="match status" value="1"/>
</dbReference>
<feature type="region of interest" description="N-acetyltransferase" evidence="20">
    <location>
        <begin position="253"/>
        <end position="464"/>
    </location>
</feature>
<feature type="region of interest" description="Disordered" evidence="21">
    <location>
        <begin position="430"/>
        <end position="464"/>
    </location>
</feature>
<dbReference type="AlphaFoldDB" id="A0A1F2WLH2"/>
<dbReference type="PANTHER" id="PTHR43584:SF3">
    <property type="entry name" value="BIFUNCTIONAL PROTEIN GLMU"/>
    <property type="match status" value="1"/>
</dbReference>
<dbReference type="InterPro" id="IPR005835">
    <property type="entry name" value="NTP_transferase_dom"/>
</dbReference>
<gene>
    <name evidence="20" type="primary">glmU</name>
    <name evidence="23" type="ORF">A2Y75_08310</name>
</gene>
<proteinExistence type="inferred from homology"/>
<dbReference type="InterPro" id="IPR038009">
    <property type="entry name" value="GlmU_C_LbH"/>
</dbReference>
<keyword evidence="8 20" id="KW-0548">Nucleotidyltransferase</keyword>
<comment type="similarity">
    <text evidence="4 20">In the C-terminal section; belongs to the transferase hexapeptide repeat family.</text>
</comment>
<feature type="binding site" evidence="20">
    <location>
        <position position="378"/>
    </location>
    <ligand>
        <name>UDP-N-acetyl-alpha-D-glucosamine</name>
        <dbReference type="ChEBI" id="CHEBI:57705"/>
    </ligand>
</feature>
<evidence type="ECO:0000256" key="15">
    <source>
        <dbReference type="ARBA" id="ARBA00023315"/>
    </source>
</evidence>
<feature type="binding site" evidence="20">
    <location>
        <position position="229"/>
    </location>
    <ligand>
        <name>Mg(2+)</name>
        <dbReference type="ChEBI" id="CHEBI:18420"/>
    </ligand>
</feature>
<name>A0A1F2WLH2_9ACTN</name>
<feature type="binding site" evidence="20">
    <location>
        <position position="352"/>
    </location>
    <ligand>
        <name>UDP-N-acetyl-alpha-D-glucosamine</name>
        <dbReference type="ChEBI" id="CHEBI:57705"/>
    </ligand>
</feature>
<evidence type="ECO:0000256" key="10">
    <source>
        <dbReference type="ARBA" id="ARBA00022737"/>
    </source>
</evidence>
<evidence type="ECO:0000256" key="1">
    <source>
        <dbReference type="ARBA" id="ARBA00004496"/>
    </source>
</evidence>
<accession>A0A1F2WLH2</accession>
<comment type="pathway">
    <text evidence="20">Bacterial outer membrane biogenesis; LPS lipid A biosynthesis.</text>
</comment>
<dbReference type="GO" id="GO:0071555">
    <property type="term" value="P:cell wall organization"/>
    <property type="evidence" value="ECO:0007669"/>
    <property type="project" value="UniProtKB-KW"/>
</dbReference>
<evidence type="ECO:0000256" key="11">
    <source>
        <dbReference type="ARBA" id="ARBA00022842"/>
    </source>
</evidence>
<dbReference type="GO" id="GO:0016020">
    <property type="term" value="C:membrane"/>
    <property type="evidence" value="ECO:0007669"/>
    <property type="project" value="GOC"/>
</dbReference>
<dbReference type="UniPathway" id="UPA00973"/>
<feature type="binding site" evidence="20">
    <location>
        <position position="441"/>
    </location>
    <ligand>
        <name>acetyl-CoA</name>
        <dbReference type="ChEBI" id="CHEBI:57288"/>
    </ligand>
</feature>
<feature type="binding site" evidence="20">
    <location>
        <position position="229"/>
    </location>
    <ligand>
        <name>UDP-N-acetyl-alpha-D-glucosamine</name>
        <dbReference type="ChEBI" id="CHEBI:57705"/>
    </ligand>
</feature>
<evidence type="ECO:0000313" key="24">
    <source>
        <dbReference type="Proteomes" id="UP000177876"/>
    </source>
</evidence>
<evidence type="ECO:0000259" key="22">
    <source>
        <dbReference type="Pfam" id="PF00483"/>
    </source>
</evidence>
<feature type="region of interest" description="Pyrophosphorylase" evidence="20">
    <location>
        <begin position="1"/>
        <end position="231"/>
    </location>
</feature>
<comment type="caution">
    <text evidence="23">The sequence shown here is derived from an EMBL/GenBank/DDBJ whole genome shotgun (WGS) entry which is preliminary data.</text>
</comment>
<dbReference type="Gene3D" id="2.160.10.10">
    <property type="entry name" value="Hexapeptide repeat proteins"/>
    <property type="match status" value="1"/>
</dbReference>
<dbReference type="InterPro" id="IPR001451">
    <property type="entry name" value="Hexapep"/>
</dbReference>
<keyword evidence="6 20" id="KW-0963">Cytoplasm</keyword>
<feature type="binding site" evidence="20">
    <location>
        <position position="141"/>
    </location>
    <ligand>
        <name>UDP-N-acetyl-alpha-D-glucosamine</name>
        <dbReference type="ChEBI" id="CHEBI:57705"/>
    </ligand>
</feature>
<keyword evidence="14 20" id="KW-0511">Multifunctional enzyme</keyword>
<dbReference type="EC" id="2.3.1.157" evidence="20"/>
<organism evidence="23 24">
    <name type="scientific">Candidatus Solincola sediminis</name>
    <dbReference type="NCBI Taxonomy" id="1797199"/>
    <lineage>
        <taxon>Bacteria</taxon>
        <taxon>Bacillati</taxon>
        <taxon>Actinomycetota</taxon>
        <taxon>Candidatus Geothermincolia</taxon>
        <taxon>Candidatus Geothermincolales</taxon>
        <taxon>Candidatus Geothermincolaceae</taxon>
        <taxon>Candidatus Solincola</taxon>
    </lineage>
</organism>
<evidence type="ECO:0000256" key="3">
    <source>
        <dbReference type="ARBA" id="ARBA00005208"/>
    </source>
</evidence>
<evidence type="ECO:0000256" key="4">
    <source>
        <dbReference type="ARBA" id="ARBA00007707"/>
    </source>
</evidence>
<dbReference type="GO" id="GO:0005737">
    <property type="term" value="C:cytoplasm"/>
    <property type="evidence" value="ECO:0007669"/>
    <property type="project" value="UniProtKB-SubCell"/>
</dbReference>
<dbReference type="InterPro" id="IPR029044">
    <property type="entry name" value="Nucleotide-diphossugar_trans"/>
</dbReference>
<feature type="binding site" evidence="20">
    <location>
        <position position="424"/>
    </location>
    <ligand>
        <name>acetyl-CoA</name>
        <dbReference type="ChEBI" id="CHEBI:57288"/>
    </ligand>
</feature>
<feature type="binding site" evidence="20">
    <location>
        <position position="156"/>
    </location>
    <ligand>
        <name>UDP-N-acetyl-alpha-D-glucosamine</name>
        <dbReference type="ChEBI" id="CHEBI:57705"/>
    </ligand>
</feature>
<evidence type="ECO:0000256" key="18">
    <source>
        <dbReference type="ARBA" id="ARBA00048493"/>
    </source>
</evidence>
<feature type="domain" description="Nucleotidyl transferase" evidence="22">
    <location>
        <begin position="5"/>
        <end position="222"/>
    </location>
</feature>
<keyword evidence="10 20" id="KW-0677">Repeat</keyword>
<dbReference type="InterPro" id="IPR005882">
    <property type="entry name" value="Bifunctional_GlmU"/>
</dbReference>